<protein>
    <recommendedName>
        <fullName evidence="6">Flavin-containing monooxygenase</fullName>
        <ecNumber evidence="6">1.-.-.-</ecNumber>
    </recommendedName>
</protein>
<comment type="similarity">
    <text evidence="1 6">Belongs to the FMO family.</text>
</comment>
<organism evidence="7 8">
    <name type="scientific">Canna indica</name>
    <name type="common">Indian-shot</name>
    <dbReference type="NCBI Taxonomy" id="4628"/>
    <lineage>
        <taxon>Eukaryota</taxon>
        <taxon>Viridiplantae</taxon>
        <taxon>Streptophyta</taxon>
        <taxon>Embryophyta</taxon>
        <taxon>Tracheophyta</taxon>
        <taxon>Spermatophyta</taxon>
        <taxon>Magnoliopsida</taxon>
        <taxon>Liliopsida</taxon>
        <taxon>Zingiberales</taxon>
        <taxon>Cannaceae</taxon>
        <taxon>Canna</taxon>
    </lineage>
</organism>
<dbReference type="SUPFAM" id="SSF51905">
    <property type="entry name" value="FAD/NAD(P)-binding domain"/>
    <property type="match status" value="2"/>
</dbReference>
<evidence type="ECO:0000256" key="5">
    <source>
        <dbReference type="ARBA" id="ARBA00023002"/>
    </source>
</evidence>
<dbReference type="PANTHER" id="PTHR23023">
    <property type="entry name" value="DIMETHYLANILINE MONOOXYGENASE"/>
    <property type="match status" value="1"/>
</dbReference>
<evidence type="ECO:0000256" key="3">
    <source>
        <dbReference type="ARBA" id="ARBA00022827"/>
    </source>
</evidence>
<keyword evidence="4" id="KW-0521">NADP</keyword>
<dbReference type="GO" id="GO:0050661">
    <property type="term" value="F:NADP binding"/>
    <property type="evidence" value="ECO:0007669"/>
    <property type="project" value="InterPro"/>
</dbReference>
<evidence type="ECO:0000256" key="2">
    <source>
        <dbReference type="ARBA" id="ARBA00022630"/>
    </source>
</evidence>
<evidence type="ECO:0000256" key="6">
    <source>
        <dbReference type="RuleBase" id="RU361177"/>
    </source>
</evidence>
<proteinExistence type="inferred from homology"/>
<evidence type="ECO:0000256" key="1">
    <source>
        <dbReference type="ARBA" id="ARBA00009183"/>
    </source>
</evidence>
<evidence type="ECO:0000256" key="4">
    <source>
        <dbReference type="ARBA" id="ARBA00022857"/>
    </source>
</evidence>
<dbReference type="GO" id="GO:0004499">
    <property type="term" value="F:N,N-dimethylaniline monooxygenase activity"/>
    <property type="evidence" value="ECO:0007669"/>
    <property type="project" value="InterPro"/>
</dbReference>
<keyword evidence="2 6" id="KW-0285">Flavoprotein</keyword>
<keyword evidence="8" id="KW-1185">Reference proteome</keyword>
<dbReference type="FunFam" id="3.50.50.60:FF:000099">
    <property type="entry name" value="Flavin-containing monooxygenase"/>
    <property type="match status" value="1"/>
</dbReference>
<dbReference type="InterPro" id="IPR020946">
    <property type="entry name" value="Flavin_mOase-like"/>
</dbReference>
<dbReference type="EMBL" id="CP136895">
    <property type="protein sequence ID" value="WOL10522.1"/>
    <property type="molecule type" value="Genomic_DNA"/>
</dbReference>
<dbReference type="PRINTS" id="PR00370">
    <property type="entry name" value="FMOXYGENASE"/>
</dbReference>
<keyword evidence="6 7" id="KW-0503">Monooxygenase</keyword>
<dbReference type="InterPro" id="IPR000960">
    <property type="entry name" value="Flavin_mOase"/>
</dbReference>
<dbReference type="EC" id="1.-.-.-" evidence="6"/>
<comment type="cofactor">
    <cofactor evidence="6">
        <name>FAD</name>
        <dbReference type="ChEBI" id="CHEBI:57692"/>
    </cofactor>
</comment>
<dbReference type="InterPro" id="IPR050346">
    <property type="entry name" value="FMO-like"/>
</dbReference>
<accession>A0AAQ3KMW3</accession>
<keyword evidence="5 6" id="KW-0560">Oxidoreductase</keyword>
<evidence type="ECO:0000313" key="8">
    <source>
        <dbReference type="Proteomes" id="UP001327560"/>
    </source>
</evidence>
<dbReference type="AlphaFoldDB" id="A0AAQ3KMW3"/>
<gene>
    <name evidence="7" type="ORF">Cni_G19279</name>
</gene>
<reference evidence="7 8" key="1">
    <citation type="submission" date="2023-10" db="EMBL/GenBank/DDBJ databases">
        <title>Chromosome-scale genome assembly provides insights into flower coloration mechanisms of Canna indica.</title>
        <authorList>
            <person name="Li C."/>
        </authorList>
    </citation>
    <scope>NUCLEOTIDE SEQUENCE [LARGE SCALE GENOMIC DNA]</scope>
    <source>
        <tissue evidence="7">Flower</tissue>
    </source>
</reference>
<keyword evidence="3 6" id="KW-0274">FAD</keyword>
<sequence>MMNGLKVPFSSSFIPQPFLATTSVLMPPSTSFVAAGPTPPPSSRRVAVIGAGASGLVAARELRREGHRVVVFERGAAAGGTWVYTPAAESDPLSVDPRREIVHTSLYDSLRTNLPRECMSFIDYPFSSCLSPAGGDPRRFPVHSEVLRYLQDFARDFDLYGLVRFQTKVERVERDRDGRWQVRSKRTGDPGEQSEVFDGVVVCNGHYSEPRIADIPGIHTWPGKQFHSHNYRVPEPFTDKVVVIIGNSASAFDISREIARYAREVHISSRSEPDEPSRKQPAYDNMWLHSTIAGTHKDGTVVFKDGSCIHVDVIMHCSGYKYDFPFLETNNIVTVDDNRVGPLYKHIFPPLLAPSLAFIGLPWKVAPFPLFELQSKWVAGVLSGRIAHPTVKEMMDDVKAWYSEIKAAGWPKRYTHNLSNNQFPYNNWLAEQCGHPPVEEWRQLMYVATSKNRIARPENYRDEWDDGHLIPLAEEDFQKFLGHVRLS</sequence>
<dbReference type="GO" id="GO:0050660">
    <property type="term" value="F:flavin adenine dinucleotide binding"/>
    <property type="evidence" value="ECO:0007669"/>
    <property type="project" value="InterPro"/>
</dbReference>
<dbReference type="Gene3D" id="3.50.50.60">
    <property type="entry name" value="FAD/NAD(P)-binding domain"/>
    <property type="match status" value="2"/>
</dbReference>
<name>A0AAQ3KMW3_9LILI</name>
<evidence type="ECO:0000313" key="7">
    <source>
        <dbReference type="EMBL" id="WOL10522.1"/>
    </source>
</evidence>
<dbReference type="PIRSF" id="PIRSF000332">
    <property type="entry name" value="FMO"/>
    <property type="match status" value="1"/>
</dbReference>
<dbReference type="Proteomes" id="UP001327560">
    <property type="component" value="Chromosome 6"/>
</dbReference>
<dbReference type="InterPro" id="IPR036188">
    <property type="entry name" value="FAD/NAD-bd_sf"/>
</dbReference>
<dbReference type="Pfam" id="PF00743">
    <property type="entry name" value="FMO-like"/>
    <property type="match status" value="2"/>
</dbReference>